<reference evidence="12 13" key="1">
    <citation type="submission" date="2019-07" db="EMBL/GenBank/DDBJ databases">
        <title>Genome assembly of two rare yeast pathogens: Diutina rugosa and Trichomonascus ciferrii.</title>
        <authorList>
            <person name="Mixao V."/>
            <person name="Saus E."/>
            <person name="Hansen A."/>
            <person name="Lass-Flor C."/>
            <person name="Gabaldon T."/>
        </authorList>
    </citation>
    <scope>NUCLEOTIDE SEQUENCE [LARGE SCALE GENOMIC DNA]</scope>
    <source>
        <strain evidence="12 13">CBS 613</strain>
    </source>
</reference>
<feature type="transmembrane region" description="Helical" evidence="10">
    <location>
        <begin position="349"/>
        <end position="367"/>
    </location>
</feature>
<dbReference type="EC" id="2.4.1.-" evidence="10"/>
<evidence type="ECO:0000256" key="10">
    <source>
        <dbReference type="RuleBase" id="RU363110"/>
    </source>
</evidence>
<dbReference type="OMA" id="FQVPPMH"/>
<evidence type="ECO:0000256" key="6">
    <source>
        <dbReference type="ARBA" id="ARBA00022692"/>
    </source>
</evidence>
<dbReference type="InterPro" id="IPR004856">
    <property type="entry name" value="Glyco_trans_ALG6/ALG8"/>
</dbReference>
<keyword evidence="7 10" id="KW-0256">Endoplasmic reticulum</keyword>
<keyword evidence="9 10" id="KW-0472">Membrane</keyword>
<feature type="region of interest" description="Disordered" evidence="11">
    <location>
        <begin position="1"/>
        <end position="30"/>
    </location>
</feature>
<feature type="transmembrane region" description="Helical" evidence="10">
    <location>
        <begin position="447"/>
        <end position="465"/>
    </location>
</feature>
<evidence type="ECO:0000256" key="11">
    <source>
        <dbReference type="SAM" id="MobiDB-lite"/>
    </source>
</evidence>
<feature type="transmembrane region" description="Helical" evidence="10">
    <location>
        <begin position="239"/>
        <end position="265"/>
    </location>
</feature>
<accession>A0A642UYZ8</accession>
<keyword evidence="4 10" id="KW-0328">Glycosyltransferase</keyword>
<evidence type="ECO:0000256" key="5">
    <source>
        <dbReference type="ARBA" id="ARBA00022679"/>
    </source>
</evidence>
<sequence>MARPNTKTTRRSAADTKTEVKNHLDTPEKDAIDHPKPVLWYTPAFELLQYFQRAADQWTARYVVVITALVIRIAVGLGGWSGKGVAPMYGDFEAQRHWLELTTHLPIHQWYFYDLPYWGLDYPPLTAFHSWVLGKIGGAIDSSWFALDESRGIETIGVQTFMRYSSLVSEMVLYIPGILSAVNLIAKTFKVSRMDQIVVVLIMLSQPSLVLIDHGHFQYNSVMLGLFLCSVVELIKRRLVVASVWFVCCLNFKQMGLYYSPFIFTYILSQLESVTQLVMVGATVIGTQAVILTPFLLGEQPLATLTQIVVRVFPFARGLFEDKVANFWCVSNVVIKYKTMFTAADLSKLALLATLASIIPINALLFYKLKSKRDQQTRIAAIVIGFTTTALGFFFFSYQVHEKSILLALIPATLLLAIDPALIDIVQWINNVGCFSMYPLLKRDELVLQYWVTVFMANWFVGAPRLNHHSWLWRLIMVGSYLAMIGYHVADATMAPPQQWPDLWVIINCGVAFAGFAVFYGWLHYRALQL</sequence>
<dbReference type="UniPathway" id="UPA00378"/>
<dbReference type="PANTHER" id="PTHR12413:SF1">
    <property type="entry name" value="DOLICHYL PYROPHOSPHATE MAN9GLCNAC2 ALPHA-1,3-GLUCOSYLTRANSFERASE"/>
    <property type="match status" value="1"/>
</dbReference>
<keyword evidence="5 10" id="KW-0808">Transferase</keyword>
<name>A0A642UYZ8_DIURU</name>
<dbReference type="AlphaFoldDB" id="A0A642UYZ8"/>
<comment type="pathway">
    <text evidence="2 10">Protein modification; protein glycosylation.</text>
</comment>
<keyword evidence="8 10" id="KW-1133">Transmembrane helix</keyword>
<proteinExistence type="inferred from homology"/>
<feature type="transmembrane region" description="Helical" evidence="10">
    <location>
        <begin position="167"/>
        <end position="186"/>
    </location>
</feature>
<feature type="transmembrane region" description="Helical" evidence="10">
    <location>
        <begin position="404"/>
        <end position="426"/>
    </location>
</feature>
<comment type="subcellular location">
    <subcellularLocation>
        <location evidence="1 10">Endoplasmic reticulum membrane</location>
        <topology evidence="1 10">Multi-pass membrane protein</topology>
    </subcellularLocation>
</comment>
<evidence type="ECO:0000256" key="7">
    <source>
        <dbReference type="ARBA" id="ARBA00022824"/>
    </source>
</evidence>
<gene>
    <name evidence="12" type="ORF">DIURU_000091</name>
</gene>
<evidence type="ECO:0000256" key="1">
    <source>
        <dbReference type="ARBA" id="ARBA00004477"/>
    </source>
</evidence>
<evidence type="ECO:0000256" key="8">
    <source>
        <dbReference type="ARBA" id="ARBA00022989"/>
    </source>
</evidence>
<feature type="transmembrane region" description="Helical" evidence="10">
    <location>
        <begin position="471"/>
        <end position="490"/>
    </location>
</feature>
<dbReference type="VEuPathDB" id="FungiDB:DIURU_000091"/>
<protein>
    <recommendedName>
        <fullName evidence="10">Alpha-1,3-glucosyltransferase</fullName>
        <ecNumber evidence="10">2.4.1.-</ecNumber>
    </recommendedName>
</protein>
<dbReference type="GO" id="GO:0042281">
    <property type="term" value="F:dolichyl pyrophosphate Man9GlcNAc2 alpha-1,3-glucosyltransferase activity"/>
    <property type="evidence" value="ECO:0007669"/>
    <property type="project" value="TreeGrafter"/>
</dbReference>
<evidence type="ECO:0000256" key="4">
    <source>
        <dbReference type="ARBA" id="ARBA00022676"/>
    </source>
</evidence>
<keyword evidence="6 10" id="KW-0812">Transmembrane</keyword>
<dbReference type="Proteomes" id="UP000449547">
    <property type="component" value="Unassembled WGS sequence"/>
</dbReference>
<feature type="transmembrane region" description="Helical" evidence="10">
    <location>
        <begin position="277"/>
        <end position="297"/>
    </location>
</feature>
<evidence type="ECO:0000256" key="2">
    <source>
        <dbReference type="ARBA" id="ARBA00004922"/>
    </source>
</evidence>
<feature type="transmembrane region" description="Helical" evidence="10">
    <location>
        <begin position="62"/>
        <end position="80"/>
    </location>
</feature>
<dbReference type="GO" id="GO:0005789">
    <property type="term" value="C:endoplasmic reticulum membrane"/>
    <property type="evidence" value="ECO:0007669"/>
    <property type="project" value="UniProtKB-SubCell"/>
</dbReference>
<feature type="compositionally biased region" description="Basic and acidic residues" evidence="11">
    <location>
        <begin position="12"/>
        <end position="30"/>
    </location>
</feature>
<organism evidence="12 13">
    <name type="scientific">Diutina rugosa</name>
    <name type="common">Yeast</name>
    <name type="synonym">Candida rugosa</name>
    <dbReference type="NCBI Taxonomy" id="5481"/>
    <lineage>
        <taxon>Eukaryota</taxon>
        <taxon>Fungi</taxon>
        <taxon>Dikarya</taxon>
        <taxon>Ascomycota</taxon>
        <taxon>Saccharomycotina</taxon>
        <taxon>Pichiomycetes</taxon>
        <taxon>Debaryomycetaceae</taxon>
        <taxon>Diutina</taxon>
    </lineage>
</organism>
<dbReference type="EMBL" id="SWFT01000005">
    <property type="protein sequence ID" value="KAA8908548.1"/>
    <property type="molecule type" value="Genomic_DNA"/>
</dbReference>
<comment type="caution">
    <text evidence="12">The sequence shown here is derived from an EMBL/GenBank/DDBJ whole genome shotgun (WGS) entry which is preliminary data.</text>
</comment>
<dbReference type="PANTHER" id="PTHR12413">
    <property type="entry name" value="DOLICHYL GLYCOSYLTRANSFERASE"/>
    <property type="match status" value="1"/>
</dbReference>
<evidence type="ECO:0000256" key="9">
    <source>
        <dbReference type="ARBA" id="ARBA00023136"/>
    </source>
</evidence>
<dbReference type="GeneID" id="54778744"/>
<comment type="similarity">
    <text evidence="3 10">Belongs to the ALG6/ALG8 glucosyltransferase family.</text>
</comment>
<evidence type="ECO:0000313" key="12">
    <source>
        <dbReference type="EMBL" id="KAA8908548.1"/>
    </source>
</evidence>
<feature type="transmembrane region" description="Helical" evidence="10">
    <location>
        <begin position="502"/>
        <end position="523"/>
    </location>
</feature>
<keyword evidence="13" id="KW-1185">Reference proteome</keyword>
<dbReference type="RefSeq" id="XP_034015036.1">
    <property type="nucleotide sequence ID" value="XM_034159210.1"/>
</dbReference>
<dbReference type="Pfam" id="PF03155">
    <property type="entry name" value="Alg6_Alg8"/>
    <property type="match status" value="1"/>
</dbReference>
<evidence type="ECO:0000256" key="3">
    <source>
        <dbReference type="ARBA" id="ARBA00008715"/>
    </source>
</evidence>
<feature type="transmembrane region" description="Helical" evidence="10">
    <location>
        <begin position="379"/>
        <end position="398"/>
    </location>
</feature>
<evidence type="ECO:0000313" key="13">
    <source>
        <dbReference type="Proteomes" id="UP000449547"/>
    </source>
</evidence>
<dbReference type="OrthoDB" id="5589195at2759"/>